<dbReference type="Gene3D" id="3.90.550.10">
    <property type="entry name" value="Spore Coat Polysaccharide Biosynthesis Protein SpsA, Chain A"/>
    <property type="match status" value="1"/>
</dbReference>
<protein>
    <recommendedName>
        <fullName evidence="3">Glycosyltransferase</fullName>
    </recommendedName>
</protein>
<gene>
    <name evidence="1" type="ORF">GCM10010412_082320</name>
</gene>
<evidence type="ECO:0000313" key="2">
    <source>
        <dbReference type="Proteomes" id="UP001501666"/>
    </source>
</evidence>
<accession>A0ABP6FGK8</accession>
<name>A0ABP6FGK8_9ACTN</name>
<sequence length="242" mass="25504">MAVTSGGDGGVSVLLASRRPHLAVGALAQIAGQVGVQVEVVLAAHGWADRAAGMVSGAGVPVTVVDVDEAVPYGGVVQAAAGRASGSLVSVWDDDDWYAPTYLAGLLAERQRVGADVVGVTLREWVYAAEHDRTYWRPGLVGWFWHVAGGSITLPRALLAEVGGFPMVGSGVDGLVLARLREMGAGIYRADGRNYLRRRMRPEWHTCQTPTAGWISGAALSWPGVRPGWTVPEEELAQAVQA</sequence>
<comment type="caution">
    <text evidence="1">The sequence shown here is derived from an EMBL/GenBank/DDBJ whole genome shotgun (WGS) entry which is preliminary data.</text>
</comment>
<dbReference type="SUPFAM" id="SSF53448">
    <property type="entry name" value="Nucleotide-diphospho-sugar transferases"/>
    <property type="match status" value="1"/>
</dbReference>
<organism evidence="1 2">
    <name type="scientific">Nonomuraea recticatena</name>
    <dbReference type="NCBI Taxonomy" id="46178"/>
    <lineage>
        <taxon>Bacteria</taxon>
        <taxon>Bacillati</taxon>
        <taxon>Actinomycetota</taxon>
        <taxon>Actinomycetes</taxon>
        <taxon>Streptosporangiales</taxon>
        <taxon>Streptosporangiaceae</taxon>
        <taxon>Nonomuraea</taxon>
    </lineage>
</organism>
<dbReference type="Proteomes" id="UP001501666">
    <property type="component" value="Unassembled WGS sequence"/>
</dbReference>
<dbReference type="EMBL" id="BAAATE010000034">
    <property type="protein sequence ID" value="GAA2691807.1"/>
    <property type="molecule type" value="Genomic_DNA"/>
</dbReference>
<dbReference type="InterPro" id="IPR029044">
    <property type="entry name" value="Nucleotide-diphossugar_trans"/>
</dbReference>
<evidence type="ECO:0000313" key="1">
    <source>
        <dbReference type="EMBL" id="GAA2691807.1"/>
    </source>
</evidence>
<evidence type="ECO:0008006" key="3">
    <source>
        <dbReference type="Google" id="ProtNLM"/>
    </source>
</evidence>
<proteinExistence type="predicted"/>
<reference evidence="2" key="1">
    <citation type="journal article" date="2019" name="Int. J. Syst. Evol. Microbiol.">
        <title>The Global Catalogue of Microorganisms (GCM) 10K type strain sequencing project: providing services to taxonomists for standard genome sequencing and annotation.</title>
        <authorList>
            <consortium name="The Broad Institute Genomics Platform"/>
            <consortium name="The Broad Institute Genome Sequencing Center for Infectious Disease"/>
            <person name="Wu L."/>
            <person name="Ma J."/>
        </authorList>
    </citation>
    <scope>NUCLEOTIDE SEQUENCE [LARGE SCALE GENOMIC DNA]</scope>
    <source>
        <strain evidence="2">JCM 6835</strain>
    </source>
</reference>
<keyword evidence="2" id="KW-1185">Reference proteome</keyword>